<dbReference type="EMBL" id="KB202591">
    <property type="protein sequence ID" value="ESO89538.1"/>
    <property type="molecule type" value="Genomic_DNA"/>
</dbReference>
<feature type="non-terminal residue" evidence="6">
    <location>
        <position position="1"/>
    </location>
</feature>
<feature type="domain" description="SRCR" evidence="5">
    <location>
        <begin position="108"/>
        <end position="211"/>
    </location>
</feature>
<feature type="disulfide bond" evidence="4">
    <location>
        <begin position="70"/>
        <end position="80"/>
    </location>
</feature>
<dbReference type="OrthoDB" id="6286334at2759"/>
<dbReference type="RefSeq" id="XP_009059896.1">
    <property type="nucleotide sequence ID" value="XM_009061648.1"/>
</dbReference>
<dbReference type="Proteomes" id="UP000030746">
    <property type="component" value="Unassembled WGS sequence"/>
</dbReference>
<gene>
    <name evidence="6" type="ORF">LOTGIDRAFT_125269</name>
</gene>
<evidence type="ECO:0000256" key="4">
    <source>
        <dbReference type="PROSITE-ProRule" id="PRU00196"/>
    </source>
</evidence>
<dbReference type="PROSITE" id="PS00420">
    <property type="entry name" value="SRCR_1"/>
    <property type="match status" value="2"/>
</dbReference>
<feature type="disulfide bond" evidence="4">
    <location>
        <begin position="178"/>
        <end position="188"/>
    </location>
</feature>
<protein>
    <recommendedName>
        <fullName evidence="5">SRCR domain-containing protein</fullName>
    </recommendedName>
</protein>
<organism evidence="6 7">
    <name type="scientific">Lottia gigantea</name>
    <name type="common">Giant owl limpet</name>
    <dbReference type="NCBI Taxonomy" id="225164"/>
    <lineage>
        <taxon>Eukaryota</taxon>
        <taxon>Metazoa</taxon>
        <taxon>Spiralia</taxon>
        <taxon>Lophotrochozoa</taxon>
        <taxon>Mollusca</taxon>
        <taxon>Gastropoda</taxon>
        <taxon>Patellogastropoda</taxon>
        <taxon>Lottioidea</taxon>
        <taxon>Lottiidae</taxon>
        <taxon>Lottia</taxon>
    </lineage>
</organism>
<dbReference type="FunFam" id="3.10.250.10:FF:000005">
    <property type="entry name" value="Neurotrypsin isoform A"/>
    <property type="match status" value="2"/>
</dbReference>
<name>V3ZEH5_LOTGI</name>
<dbReference type="AlphaFoldDB" id="V3ZEH5"/>
<dbReference type="HOGENOM" id="CLU_002555_1_2_1"/>
<keyword evidence="7" id="KW-1185">Reference proteome</keyword>
<dbReference type="PANTHER" id="PTHR48071">
    <property type="entry name" value="SRCR DOMAIN-CONTAINING PROTEIN"/>
    <property type="match status" value="1"/>
</dbReference>
<dbReference type="OMA" id="HYWSMKN"/>
<evidence type="ECO:0000313" key="6">
    <source>
        <dbReference type="EMBL" id="ESO89538.1"/>
    </source>
</evidence>
<keyword evidence="1" id="KW-0732">Signal</keyword>
<dbReference type="SMART" id="SM00202">
    <property type="entry name" value="SR"/>
    <property type="match status" value="2"/>
</dbReference>
<comment type="caution">
    <text evidence="4">Lacks conserved residue(s) required for the propagation of feature annotation.</text>
</comment>
<dbReference type="STRING" id="225164.V3ZEH5"/>
<dbReference type="PRINTS" id="PR00258">
    <property type="entry name" value="SPERACTRCPTR"/>
</dbReference>
<reference evidence="6 7" key="1">
    <citation type="journal article" date="2013" name="Nature">
        <title>Insights into bilaterian evolution from three spiralian genomes.</title>
        <authorList>
            <person name="Simakov O."/>
            <person name="Marletaz F."/>
            <person name="Cho S.J."/>
            <person name="Edsinger-Gonzales E."/>
            <person name="Havlak P."/>
            <person name="Hellsten U."/>
            <person name="Kuo D.H."/>
            <person name="Larsson T."/>
            <person name="Lv J."/>
            <person name="Arendt D."/>
            <person name="Savage R."/>
            <person name="Osoegawa K."/>
            <person name="de Jong P."/>
            <person name="Grimwood J."/>
            <person name="Chapman J.A."/>
            <person name="Shapiro H."/>
            <person name="Aerts A."/>
            <person name="Otillar R.P."/>
            <person name="Terry A.Y."/>
            <person name="Boore J.L."/>
            <person name="Grigoriev I.V."/>
            <person name="Lindberg D.R."/>
            <person name="Seaver E.C."/>
            <person name="Weisblat D.A."/>
            <person name="Putnam N.H."/>
            <person name="Rokhsar D.S."/>
        </authorList>
    </citation>
    <scope>NUCLEOTIDE SEQUENCE [LARGE SCALE GENOMIC DNA]</scope>
</reference>
<dbReference type="GO" id="GO:0016020">
    <property type="term" value="C:membrane"/>
    <property type="evidence" value="ECO:0007669"/>
    <property type="project" value="InterPro"/>
</dbReference>
<keyword evidence="3" id="KW-0325">Glycoprotein</keyword>
<dbReference type="KEGG" id="lgi:LOTGIDRAFT_125269"/>
<proteinExistence type="predicted"/>
<accession>V3ZEH5</accession>
<dbReference type="Gene3D" id="3.10.250.10">
    <property type="entry name" value="SRCR-like domain"/>
    <property type="match status" value="2"/>
</dbReference>
<keyword evidence="2 4" id="KW-1015">Disulfide bond</keyword>
<feature type="domain" description="SRCR" evidence="5">
    <location>
        <begin position="1"/>
        <end position="102"/>
    </location>
</feature>
<dbReference type="InterPro" id="IPR036772">
    <property type="entry name" value="SRCR-like_dom_sf"/>
</dbReference>
<evidence type="ECO:0000313" key="7">
    <source>
        <dbReference type="Proteomes" id="UP000030746"/>
    </source>
</evidence>
<dbReference type="SUPFAM" id="SSF56487">
    <property type="entry name" value="SRCR-like"/>
    <property type="match status" value="2"/>
</dbReference>
<dbReference type="InterPro" id="IPR001190">
    <property type="entry name" value="SRCR"/>
</dbReference>
<evidence type="ECO:0000259" key="5">
    <source>
        <dbReference type="PROSITE" id="PS50287"/>
    </source>
</evidence>
<sequence length="226" mass="25337">RLVDGSRYNEGRVEIYYNERWGTICDDGWSTEDADVVCRQLGFRRTGSIVIPSLSFDETQEEVRIKDVKCTGSEPILQRCNLGLLASTETCPTSNYAAVRCAPKPPTVRLVGGFQSNEGRVEVKYNGVWGTVCGSNWDKWNAAVVCRQLGFDPKGAQKRGFSHFGEGTGQVWLNRVDCRGTEARIEDCELDGWGSSQSPCEHYYDASVVCRRKSLNRYFVCDSFTV</sequence>
<evidence type="ECO:0000256" key="2">
    <source>
        <dbReference type="ARBA" id="ARBA00023157"/>
    </source>
</evidence>
<dbReference type="Pfam" id="PF00530">
    <property type="entry name" value="SRCR"/>
    <property type="match status" value="2"/>
</dbReference>
<evidence type="ECO:0000256" key="3">
    <source>
        <dbReference type="ARBA" id="ARBA00023180"/>
    </source>
</evidence>
<dbReference type="GeneID" id="20232468"/>
<evidence type="ECO:0000256" key="1">
    <source>
        <dbReference type="ARBA" id="ARBA00022729"/>
    </source>
</evidence>
<dbReference type="PANTHER" id="PTHR48071:SF18">
    <property type="entry name" value="DELETED IN MALIGNANT BRAIN TUMORS 1 PROTEIN-RELATED"/>
    <property type="match status" value="1"/>
</dbReference>
<dbReference type="CTD" id="20232468"/>
<dbReference type="PROSITE" id="PS50287">
    <property type="entry name" value="SRCR_2"/>
    <property type="match status" value="2"/>
</dbReference>